<feature type="compositionally biased region" description="Polar residues" evidence="1">
    <location>
        <begin position="234"/>
        <end position="251"/>
    </location>
</feature>
<evidence type="ECO:0000256" key="1">
    <source>
        <dbReference type="SAM" id="MobiDB-lite"/>
    </source>
</evidence>
<organism evidence="3 4">
    <name type="scientific">Microlunatus ginsengisoli</name>
    <dbReference type="NCBI Taxonomy" id="363863"/>
    <lineage>
        <taxon>Bacteria</taxon>
        <taxon>Bacillati</taxon>
        <taxon>Actinomycetota</taxon>
        <taxon>Actinomycetes</taxon>
        <taxon>Propionibacteriales</taxon>
        <taxon>Propionibacteriaceae</taxon>
        <taxon>Microlunatus</taxon>
    </lineage>
</organism>
<name>A0ABP7AYL0_9ACTN</name>
<evidence type="ECO:0000313" key="3">
    <source>
        <dbReference type="EMBL" id="GAA3642924.1"/>
    </source>
</evidence>
<feature type="chain" id="PRO_5046064334" evidence="2">
    <location>
        <begin position="29"/>
        <end position="377"/>
    </location>
</feature>
<dbReference type="EMBL" id="BAABAB010000056">
    <property type="protein sequence ID" value="GAA3642924.1"/>
    <property type="molecule type" value="Genomic_DNA"/>
</dbReference>
<keyword evidence="4" id="KW-1185">Reference proteome</keyword>
<reference evidence="4" key="1">
    <citation type="journal article" date="2019" name="Int. J. Syst. Evol. Microbiol.">
        <title>The Global Catalogue of Microorganisms (GCM) 10K type strain sequencing project: providing services to taxonomists for standard genome sequencing and annotation.</title>
        <authorList>
            <consortium name="The Broad Institute Genomics Platform"/>
            <consortium name="The Broad Institute Genome Sequencing Center for Infectious Disease"/>
            <person name="Wu L."/>
            <person name="Ma J."/>
        </authorList>
    </citation>
    <scope>NUCLEOTIDE SEQUENCE [LARGE SCALE GENOMIC DNA]</scope>
    <source>
        <strain evidence="4">JCM 16929</strain>
    </source>
</reference>
<evidence type="ECO:0000313" key="4">
    <source>
        <dbReference type="Proteomes" id="UP001501490"/>
    </source>
</evidence>
<protein>
    <submittedName>
        <fullName evidence="3">Uncharacterized protein</fullName>
    </submittedName>
</protein>
<dbReference type="Proteomes" id="UP001501490">
    <property type="component" value="Unassembled WGS sequence"/>
</dbReference>
<dbReference type="RefSeq" id="WP_344810028.1">
    <property type="nucleotide sequence ID" value="NZ_BAABAB010000056.1"/>
</dbReference>
<comment type="caution">
    <text evidence="3">The sequence shown here is derived from an EMBL/GenBank/DDBJ whole genome shotgun (WGS) entry which is preliminary data.</text>
</comment>
<feature type="signal peptide" evidence="2">
    <location>
        <begin position="1"/>
        <end position="28"/>
    </location>
</feature>
<gene>
    <name evidence="3" type="ORF">GCM10022236_51930</name>
</gene>
<dbReference type="PROSITE" id="PS51257">
    <property type="entry name" value="PROKAR_LIPOPROTEIN"/>
    <property type="match status" value="1"/>
</dbReference>
<proteinExistence type="predicted"/>
<feature type="region of interest" description="Disordered" evidence="1">
    <location>
        <begin position="228"/>
        <end position="251"/>
    </location>
</feature>
<accession>A0ABP7AYL0</accession>
<sequence>MSRTNRIGVTLAAVATLGLLAGATGCSANLSDSVLPVDQQSSPAKQQPVGSTLGYNVLNESGQRLVFQKVTGKLPAPPTSQSTVYPFDKVNFQLHYPGPGGHSSGDAWYSVVNAEGTTTGSIDFHFDAGTLGKSTITQYDTNNNVINPSSWTVNTTFDPGTFQDVTVTDMKGSGDTDVDITPGQNGWTQDEVSSILKQQCLSKNCSYDDVTTTDTRADPVVLASAYNANPAGGDSSSVSTEQGYEQSTTNSWDTTYSSEVQLMDAVTVGVTTSVGYSVTTSQNFGTSYSINIPGDSTGVIWGEAPLIHSSGDFTVTAGNTSLHFKGSTFDYPDPHGAMVYKSASNYTGDQTNDFPAAPGVNNNTVTVAAPEHPKTVK</sequence>
<keyword evidence="2" id="KW-0732">Signal</keyword>
<evidence type="ECO:0000256" key="2">
    <source>
        <dbReference type="SAM" id="SignalP"/>
    </source>
</evidence>